<dbReference type="AlphaFoldDB" id="A0A822YWP8"/>
<comment type="caution">
    <text evidence="1">The sequence shown here is derived from an EMBL/GenBank/DDBJ whole genome shotgun (WGS) entry which is preliminary data.</text>
</comment>
<gene>
    <name evidence="1" type="ORF">HUJ06_007608</name>
</gene>
<dbReference type="PANTHER" id="PTHR33527">
    <property type="entry name" value="OS07G0274300 PROTEIN"/>
    <property type="match status" value="1"/>
</dbReference>
<protein>
    <submittedName>
        <fullName evidence="1">Uncharacterized protein</fullName>
    </submittedName>
</protein>
<sequence>MDYFMITTEELKSFHAIDREIFSRLVINLRRDVAVSMRVIAFWIWLEELGYPNIILKMLPLPDSVVNVLAEEAASCLNYVSVNVTRPSSRNSNDTPLTSGLMNRNISFQLVHERRISAVQAITKTVNDVLARAFEDIAQQARASGSSGSGRNVVAGESSLNPRAQPWKPNAQVSHDDRTIFITFSRGYPVGESEIRGYFSRRFGECVEAIHMQEVAVNVQPLYARMVLRSASTMARILEGRERAKYVINGKHVWVRRFVPRQQMRSSLRP</sequence>
<dbReference type="Proteomes" id="UP000607653">
    <property type="component" value="Unassembled WGS sequence"/>
</dbReference>
<reference evidence="1 2" key="1">
    <citation type="journal article" date="2020" name="Mol. Biol. Evol.">
        <title>Distinct Expression and Methylation Patterns for Genes with Different Fates following a Single Whole-Genome Duplication in Flowering Plants.</title>
        <authorList>
            <person name="Shi T."/>
            <person name="Rahmani R.S."/>
            <person name="Gugger P.F."/>
            <person name="Wang M."/>
            <person name="Li H."/>
            <person name="Zhang Y."/>
            <person name="Li Z."/>
            <person name="Wang Q."/>
            <person name="Van de Peer Y."/>
            <person name="Marchal K."/>
            <person name="Chen J."/>
        </authorList>
    </citation>
    <scope>NUCLEOTIDE SEQUENCE [LARGE SCALE GENOMIC DNA]</scope>
    <source>
        <tissue evidence="1">Leaf</tissue>
    </source>
</reference>
<accession>A0A822YWP8</accession>
<proteinExistence type="predicted"/>
<name>A0A822YWP8_NELNU</name>
<keyword evidence="2" id="KW-1185">Reference proteome</keyword>
<dbReference type="PANTHER" id="PTHR33527:SF18">
    <property type="entry name" value="F13O11.17 PROTEIN"/>
    <property type="match status" value="1"/>
</dbReference>
<organism evidence="1 2">
    <name type="scientific">Nelumbo nucifera</name>
    <name type="common">Sacred lotus</name>
    <dbReference type="NCBI Taxonomy" id="4432"/>
    <lineage>
        <taxon>Eukaryota</taxon>
        <taxon>Viridiplantae</taxon>
        <taxon>Streptophyta</taxon>
        <taxon>Embryophyta</taxon>
        <taxon>Tracheophyta</taxon>
        <taxon>Spermatophyta</taxon>
        <taxon>Magnoliopsida</taxon>
        <taxon>Proteales</taxon>
        <taxon>Nelumbonaceae</taxon>
        <taxon>Nelumbo</taxon>
    </lineage>
</organism>
<dbReference type="EMBL" id="DUZY01000004">
    <property type="protein sequence ID" value="DAD36967.1"/>
    <property type="molecule type" value="Genomic_DNA"/>
</dbReference>
<evidence type="ECO:0000313" key="1">
    <source>
        <dbReference type="EMBL" id="DAD36967.1"/>
    </source>
</evidence>
<evidence type="ECO:0000313" key="2">
    <source>
        <dbReference type="Proteomes" id="UP000607653"/>
    </source>
</evidence>